<organism evidence="1 2">
    <name type="scientific">Aeriscardovia aeriphila</name>
    <dbReference type="NCBI Taxonomy" id="218139"/>
    <lineage>
        <taxon>Bacteria</taxon>
        <taxon>Bacillati</taxon>
        <taxon>Actinomycetota</taxon>
        <taxon>Actinomycetes</taxon>
        <taxon>Bifidobacteriales</taxon>
        <taxon>Bifidobacteriaceae</taxon>
        <taxon>Aeriscardovia</taxon>
    </lineage>
</organism>
<dbReference type="Proteomes" id="UP000228976">
    <property type="component" value="Unassembled WGS sequence"/>
</dbReference>
<gene>
    <name evidence="1" type="ORF">AEAE_1246</name>
</gene>
<dbReference type="EMBL" id="MWWU01000005">
    <property type="protein sequence ID" value="OZG55124.1"/>
    <property type="molecule type" value="Genomic_DNA"/>
</dbReference>
<sequence length="103" mass="11305">MHKTDARSAALSSPSAALTRYKAKVCEHSPQWKFVYRWLRKRLCQRKAVSLNCCVSERAGRLSAVAEASSVAVRGKQTDNGTDNLKKTINMGKVSGKISHLSA</sequence>
<name>A0A261F7Q9_9BIFI</name>
<comment type="caution">
    <text evidence="1">The sequence shown here is derived from an EMBL/GenBank/DDBJ whole genome shotgun (WGS) entry which is preliminary data.</text>
</comment>
<evidence type="ECO:0000313" key="2">
    <source>
        <dbReference type="Proteomes" id="UP000228976"/>
    </source>
</evidence>
<proteinExistence type="predicted"/>
<dbReference type="AlphaFoldDB" id="A0A261F7Q9"/>
<evidence type="ECO:0000313" key="1">
    <source>
        <dbReference type="EMBL" id="OZG55124.1"/>
    </source>
</evidence>
<keyword evidence="2" id="KW-1185">Reference proteome</keyword>
<reference evidence="1 2" key="1">
    <citation type="journal article" date="2017" name="BMC Genomics">
        <title>Comparative genomic and phylogenomic analyses of the Bifidobacteriaceae family.</title>
        <authorList>
            <person name="Lugli G.A."/>
            <person name="Milani C."/>
            <person name="Turroni F."/>
            <person name="Duranti S."/>
            <person name="Mancabelli L."/>
            <person name="Mangifesta M."/>
            <person name="Ferrario C."/>
            <person name="Modesto M."/>
            <person name="Mattarelli P."/>
            <person name="Jiri K."/>
            <person name="van Sinderen D."/>
            <person name="Ventura M."/>
        </authorList>
    </citation>
    <scope>NUCLEOTIDE SEQUENCE [LARGE SCALE GENOMIC DNA]</scope>
    <source>
        <strain evidence="1 2">LMG 21773</strain>
    </source>
</reference>
<protein>
    <submittedName>
        <fullName evidence="1">Uncharacterized protein</fullName>
    </submittedName>
</protein>
<accession>A0A261F7Q9</accession>